<gene>
    <name evidence="1" type="ordered locus">LRHM_0380</name>
</gene>
<evidence type="ECO:0000313" key="1">
    <source>
        <dbReference type="EMBL" id="BAI40907.1"/>
    </source>
</evidence>
<dbReference type="PANTHER" id="PTHR47738:SF1">
    <property type="entry name" value="NITROGEN REGULATORY PROTEIN"/>
    <property type="match status" value="1"/>
</dbReference>
<dbReference type="Proteomes" id="UP000002067">
    <property type="component" value="Chromosome"/>
</dbReference>
<dbReference type="EMBL" id="AP011548">
    <property type="protein sequence ID" value="BAI40907.1"/>
    <property type="molecule type" value="Genomic_DNA"/>
</dbReference>
<dbReference type="KEGG" id="lrg:LRHM_0380"/>
<protein>
    <submittedName>
        <fullName evidence="1">PTS system transporter subunit IIA</fullName>
    </submittedName>
</protein>
<dbReference type="RefSeq" id="WP_014569055.1">
    <property type="nucleotide sequence ID" value="NC_013198.1"/>
</dbReference>
<dbReference type="Gene3D" id="3.40.930.10">
    <property type="entry name" value="Mannitol-specific EII, Chain A"/>
    <property type="match status" value="1"/>
</dbReference>
<dbReference type="GO" id="GO:0030295">
    <property type="term" value="F:protein kinase activator activity"/>
    <property type="evidence" value="ECO:0007669"/>
    <property type="project" value="TreeGrafter"/>
</dbReference>
<dbReference type="SUPFAM" id="SSF55804">
    <property type="entry name" value="Phoshotransferase/anion transport protein"/>
    <property type="match status" value="1"/>
</dbReference>
<name>A0A809N0S1_LACRG</name>
<dbReference type="PANTHER" id="PTHR47738">
    <property type="entry name" value="PTS SYSTEM FRUCTOSE-LIKE EIIA COMPONENT-RELATED"/>
    <property type="match status" value="1"/>
</dbReference>
<reference evidence="1 2" key="1">
    <citation type="journal article" date="2009" name="J. Bacteriol.">
        <title>Complete genome sequence of the probiotic Lactobacillus rhamnosus ATCC 53103.</title>
        <authorList>
            <person name="Morita H."/>
            <person name="Toh H."/>
            <person name="Oshima K."/>
            <person name="Murakami M."/>
            <person name="Taylor T.D."/>
            <person name="Igimi S."/>
            <person name="Hattori M."/>
        </authorList>
    </citation>
    <scope>NUCLEOTIDE SEQUENCE [LARGE SCALE GENOMIC DNA]</scope>
    <source>
        <strain evidence="2">ATCC 53103 / LMG 18243 / GG [Tokyo]</strain>
    </source>
</reference>
<dbReference type="KEGG" id="lrh:LGG_00394"/>
<accession>A0A809N0S1</accession>
<dbReference type="InterPro" id="IPR051541">
    <property type="entry name" value="PTS_SugarTrans_NitroReg"/>
</dbReference>
<dbReference type="Pfam" id="PF00359">
    <property type="entry name" value="PTS_EIIA_2"/>
    <property type="match status" value="1"/>
</dbReference>
<sequence length="142" mass="16567">MKIDRILVFTNVNLKTREEVYQFVVKQEFPSDIENAKKLSRELVDREAQGNIQIAESIVLPHAECNYIQRSKLLLIKTQRSIDTWSSDIHDIKVVIVMLLKSDESRNVKMQFVDIMRQLGKDELIEQLLSEDDPELLLKLLS</sequence>
<proteinExistence type="predicted"/>
<dbReference type="AlphaFoldDB" id="A0A809N0S1"/>
<organism evidence="1 2">
    <name type="scientific">Lacticaseibacillus rhamnosus (strain ATCC 53103 / LMG 18243 / GG)</name>
    <name type="common">Lactobacillus rhamnosus</name>
    <dbReference type="NCBI Taxonomy" id="568703"/>
    <lineage>
        <taxon>Bacteria</taxon>
        <taxon>Bacillati</taxon>
        <taxon>Bacillota</taxon>
        <taxon>Bacilli</taxon>
        <taxon>Lactobacillales</taxon>
        <taxon>Lactobacillaceae</taxon>
        <taxon>Lacticaseibacillus</taxon>
    </lineage>
</organism>
<dbReference type="InterPro" id="IPR016152">
    <property type="entry name" value="PTrfase/Anion_transptr"/>
</dbReference>
<evidence type="ECO:0000313" key="2">
    <source>
        <dbReference type="Proteomes" id="UP000002067"/>
    </source>
</evidence>
<dbReference type="PROSITE" id="PS51094">
    <property type="entry name" value="PTS_EIIA_TYPE_2"/>
    <property type="match status" value="1"/>
</dbReference>
<dbReference type="InterPro" id="IPR002178">
    <property type="entry name" value="PTS_EIIA_type-2_dom"/>
</dbReference>